<reference evidence="4 5" key="1">
    <citation type="submission" date="2017-06" db="EMBL/GenBank/DDBJ databases">
        <title>Aedes aegypti genome working group (AGWG) sequencing and assembly.</title>
        <authorList>
            <consortium name="Aedes aegypti Genome Working Group (AGWG)"/>
            <person name="Matthews B.J."/>
        </authorList>
    </citation>
    <scope>NUCLEOTIDE SEQUENCE [LARGE SCALE GENOMIC DNA]</scope>
    <source>
        <strain evidence="4 5">LVP_AGWG</strain>
    </source>
</reference>
<dbReference type="PANTHER" id="PTHR19303">
    <property type="entry name" value="TRANSPOSON"/>
    <property type="match status" value="1"/>
</dbReference>
<evidence type="ECO:0000313" key="5">
    <source>
        <dbReference type="Proteomes" id="UP000008820"/>
    </source>
</evidence>
<dbReference type="Pfam" id="PF03184">
    <property type="entry name" value="DDE_1"/>
    <property type="match status" value="1"/>
</dbReference>
<comment type="subcellular location">
    <subcellularLocation>
        <location evidence="1">Nucleus</location>
    </subcellularLocation>
</comment>
<reference evidence="4" key="2">
    <citation type="submission" date="2020-05" db="UniProtKB">
        <authorList>
            <consortium name="EnsemblMetazoa"/>
        </authorList>
    </citation>
    <scope>IDENTIFICATION</scope>
    <source>
        <strain evidence="4">LVP_AGWG</strain>
    </source>
</reference>
<dbReference type="PANTHER" id="PTHR19303:SF71">
    <property type="entry name" value="ZINC FINGER PHD-TYPE DOMAIN-CONTAINING PROTEIN"/>
    <property type="match status" value="1"/>
</dbReference>
<dbReference type="InParanoid" id="A0A6I8U3R7"/>
<keyword evidence="5" id="KW-1185">Reference proteome</keyword>
<feature type="domain" description="HTH psq-type" evidence="3">
    <location>
        <begin position="23"/>
        <end position="60"/>
    </location>
</feature>
<dbReference type="GO" id="GO:0003677">
    <property type="term" value="F:DNA binding"/>
    <property type="evidence" value="ECO:0007669"/>
    <property type="project" value="InterPro"/>
</dbReference>
<dbReference type="EnsemblMetazoa" id="AAEL024129-RA">
    <property type="protein sequence ID" value="AAEL024129-PA"/>
    <property type="gene ID" value="AAEL024129"/>
</dbReference>
<dbReference type="Proteomes" id="UP000008820">
    <property type="component" value="Chromosome 2"/>
</dbReference>
<dbReference type="InterPro" id="IPR050863">
    <property type="entry name" value="CenT-Element_Derived"/>
</dbReference>
<evidence type="ECO:0000259" key="3">
    <source>
        <dbReference type="Pfam" id="PF05225"/>
    </source>
</evidence>
<accession>A0A6I8U3R7</accession>
<dbReference type="InterPro" id="IPR004875">
    <property type="entry name" value="DDE_SF_endonuclease_dom"/>
</dbReference>
<evidence type="ECO:0008006" key="6">
    <source>
        <dbReference type="Google" id="ProtNLM"/>
    </source>
</evidence>
<sequence length="706" mass="78976">MPRKVTGKCSGRCRKPERRLWTAEKLSQAIKSVKHGMSRNQAARIYGILKRTLRRYLERQLGAIGNPEQVKLNPLGSFKPVFTQEQEQQLVDYAIDMGECFYGLNAREMRSLAFQMVQKNGIPHPFDTKLKVAGPDWLKGFLQRHPSLTLRTPENTSLARARGFNRESVGKFFDLLERITDEHDYPPSRIWNLDETGVSTVQSRNSKVLARKGQHQVGKMASAERGVNTTVTFAMSAAGQFMPPFFTFQRLRMNDGLKTGAPPESAFTCNATGWSTFETFGQTFDHFLKFARPTVEDPVLLILDGHASHTKNLEVLEKAKQNHVRIISIPPHTSHKTQPPDVSFMGPLKTYYGKALNSRMKRMNGKPITAYHVAGLVNEAFTAAATLSVAQNGFRKTGISPYNRHVFQEGDYAPADFLAQSVNQNTSECSVNNKLICETVEDSSSGPQQSTGSPEDLITVPDVITMEANSTFYFFDENGTLTSLIVQENDQDYSFFANLEDTLDENQCSDNLVQTSMAANESLVKDELPSTINPPTAAPKKTYQEISEDFNENEENVPPSKTVTPSASKRCRWDHGFPKLQDKSTTFKIPPRMTDLHPATGIPEKRKRKTTNRTQECAELTSSPHRQQVKQAQALKDIKNIKKKPGHKRKSKGDSKLEDALCPTCGSSFSSSLNGAGWKRCIKCTEWFDAECQCSIADSLACYICI</sequence>
<feature type="domain" description="DDE-1" evidence="2">
    <location>
        <begin position="257"/>
        <end position="364"/>
    </location>
</feature>
<evidence type="ECO:0000256" key="1">
    <source>
        <dbReference type="ARBA" id="ARBA00004123"/>
    </source>
</evidence>
<gene>
    <name evidence="4" type="primary">110676900</name>
</gene>
<dbReference type="SUPFAM" id="SSF46689">
    <property type="entry name" value="Homeodomain-like"/>
    <property type="match status" value="1"/>
</dbReference>
<organism evidence="4 5">
    <name type="scientific">Aedes aegypti</name>
    <name type="common">Yellowfever mosquito</name>
    <name type="synonym">Culex aegypti</name>
    <dbReference type="NCBI Taxonomy" id="7159"/>
    <lineage>
        <taxon>Eukaryota</taxon>
        <taxon>Metazoa</taxon>
        <taxon>Ecdysozoa</taxon>
        <taxon>Arthropoda</taxon>
        <taxon>Hexapoda</taxon>
        <taxon>Insecta</taxon>
        <taxon>Pterygota</taxon>
        <taxon>Neoptera</taxon>
        <taxon>Endopterygota</taxon>
        <taxon>Diptera</taxon>
        <taxon>Nematocera</taxon>
        <taxon>Culicoidea</taxon>
        <taxon>Culicidae</taxon>
        <taxon>Culicinae</taxon>
        <taxon>Aedini</taxon>
        <taxon>Aedes</taxon>
        <taxon>Stegomyia</taxon>
    </lineage>
</organism>
<dbReference type="GO" id="GO:0005634">
    <property type="term" value="C:nucleus"/>
    <property type="evidence" value="ECO:0007669"/>
    <property type="project" value="UniProtKB-SubCell"/>
</dbReference>
<dbReference type="AlphaFoldDB" id="A0A6I8U3R7"/>
<dbReference type="OrthoDB" id="7764587at2759"/>
<proteinExistence type="predicted"/>
<evidence type="ECO:0000313" key="4">
    <source>
        <dbReference type="EnsemblMetazoa" id="AAEL024129-PA"/>
    </source>
</evidence>
<dbReference type="InterPro" id="IPR009057">
    <property type="entry name" value="Homeodomain-like_sf"/>
</dbReference>
<evidence type="ECO:0000259" key="2">
    <source>
        <dbReference type="Pfam" id="PF03184"/>
    </source>
</evidence>
<dbReference type="Pfam" id="PF05225">
    <property type="entry name" value="HTH_psq"/>
    <property type="match status" value="1"/>
</dbReference>
<name>A0A6I8U3R7_AEDAE</name>
<dbReference type="InterPro" id="IPR007889">
    <property type="entry name" value="HTH_Psq"/>
</dbReference>
<protein>
    <recommendedName>
        <fullName evidence="6">DDE-1 domain-containing protein</fullName>
    </recommendedName>
</protein>
<dbReference type="Gene3D" id="1.10.10.60">
    <property type="entry name" value="Homeodomain-like"/>
    <property type="match status" value="1"/>
</dbReference>